<evidence type="ECO:0000256" key="1">
    <source>
        <dbReference type="ARBA" id="ARBA00022729"/>
    </source>
</evidence>
<dbReference type="GO" id="GO:0005509">
    <property type="term" value="F:calcium ion binding"/>
    <property type="evidence" value="ECO:0007669"/>
    <property type="project" value="InterPro"/>
</dbReference>
<dbReference type="Proteomes" id="UP000005801">
    <property type="component" value="Unassembled WGS sequence"/>
</dbReference>
<gene>
    <name evidence="3" type="ORF">PPSIR1_07573</name>
</gene>
<name>A6GD36_9BACT</name>
<comment type="caution">
    <text evidence="3">The sequence shown here is derived from an EMBL/GenBank/DDBJ whole genome shotgun (WGS) entry which is preliminary data.</text>
</comment>
<keyword evidence="4" id="KW-1185">Reference proteome</keyword>
<sequence>MALSLVGCVSDSQCGICDPKRLVLHSLSGPNYRGELVHSLSEGTGEVRYFVDDIGDCLERPEALESERGPEEYCKLSPLITAEGVQFVFNNLLDGDSVESIRRRLDDPAQLEVYDWKVGVAHIEGPITRYNGDFDPGDSEGFASVPRAVNLSCIDNLRAEGIDFDAQVLAENPEICDGTFVHGGRRLPRRVEPEGVMGSFRGQTDWRAQGCEAPLEGPDTCCSPCDFATSVDVARYGVDSLGHARTPYTAIECDTAAVFQSCRNFSPSVDRSAEIQRYAYEWLGEARVWNMPLADAVRETHPDDRPEGMFEGPSCTSYEDCPAGEVCVGETEDGEACEVPNPNCGDNVGHCEPEWFVDCEYAWDDAELPVCVDTRFDVRAAGACRVVSAEFLACPPDADCEKVDAGSRLSLCDVDPSDGFLSVDECCKEELGHEPGLRCDPLMQPAVEAVARYDRRADLPREVRECFCGEPSEQPSICADAIEVGCTAPWGALERADGDSNEGHYLGRFVTREGGVAYDPALKAVLYEPADLGNTRRALVEACAEQRGDVGPLTALDGWRMHDEGPVETAENFDRGLCSASDYAVVFAAEGEQIVDKLGNTLASSVPVGADGPRLRYPFSTPEFHVVPDSGTPVDEQIISACEDFSLRLSNKYALAPRNLRKLAIVALERDATPGAVDAEGVPCSVSESPACWVEGHVVAGGQGCSDSPELVGEDAPPCLRVDVSGQGEGVVRVSADRPGFPTWLSEASEEPDQFGRPRTGRYRLRVPGLEGFDSWAELAAVLDQADANPDAAAAAELAYASAFHDVCGMPLIGAGASGYRDHRIDFVIDPPSCGRDPDQDGVDLACDNASGQANADQRDSDADGIGDVADPCPLGGGYANPEGNADTDDDGIGNACDSCGRATTLYNYGDFEPADPRLLVRGNPNQSDYDGDGIGDVCDNCPAVANCSGFGPGQPYVFGAAINVFADDCQIDANEDMIGDACQVGVDEPGVGAQILGHAAGPVGFANDDDFDQDGLSNLVDLCPRLPVDIQPCSDAEPCPPGRSCSDPLGGVCNHLDSDGDQSGDACDTCPSVFNPVQGVPGGPELDDPDEDFVGTPCERGEDCREADSPRGLAFMAVAVEGTCCTTTYPGDGVYVEHEDGSWGCEGLCDPYGFPVVRGCADVANPDLDVPDGVHCRPLPDALESAPGVFELPPGCAEALEFYGMCDPGDPGCAPAQANPRFVVEAGDDPGSVWRYLCSLPTPDQDFDGIGDACDLCPLAFDPDNRVGESFGNVELGYYCSGAFAWAELCVDESEGETGTDTDTDSGSD</sequence>
<dbReference type="EMBL" id="ABCS01000070">
    <property type="protein sequence ID" value="EDM76194.1"/>
    <property type="molecule type" value="Genomic_DNA"/>
</dbReference>
<keyword evidence="1" id="KW-0732">Signal</keyword>
<dbReference type="STRING" id="391625.PPSIR1_07573"/>
<proteinExistence type="predicted"/>
<keyword evidence="2" id="KW-0106">Calcium</keyword>
<dbReference type="PANTHER" id="PTHR10199">
    <property type="entry name" value="THROMBOSPONDIN"/>
    <property type="match status" value="1"/>
</dbReference>
<reference evidence="3 4" key="1">
    <citation type="submission" date="2007-06" db="EMBL/GenBank/DDBJ databases">
        <authorList>
            <person name="Shimkets L."/>
            <person name="Ferriera S."/>
            <person name="Johnson J."/>
            <person name="Kravitz S."/>
            <person name="Beeson K."/>
            <person name="Sutton G."/>
            <person name="Rogers Y.-H."/>
            <person name="Friedman R."/>
            <person name="Frazier M."/>
            <person name="Venter J.C."/>
        </authorList>
    </citation>
    <scope>NUCLEOTIDE SEQUENCE [LARGE SCALE GENOMIC DNA]</scope>
    <source>
        <strain evidence="3 4">SIR-1</strain>
    </source>
</reference>
<dbReference type="GO" id="GO:0007155">
    <property type="term" value="P:cell adhesion"/>
    <property type="evidence" value="ECO:0007669"/>
    <property type="project" value="InterPro"/>
</dbReference>
<accession>A6GD36</accession>
<dbReference type="InterPro" id="IPR003367">
    <property type="entry name" value="Thrombospondin_3-like_rpt"/>
</dbReference>
<evidence type="ECO:0000256" key="2">
    <source>
        <dbReference type="ARBA" id="ARBA00022837"/>
    </source>
</evidence>
<dbReference type="PANTHER" id="PTHR10199:SF100">
    <property type="entry name" value="THROMBOSPONDIN, ISOFORM A"/>
    <property type="match status" value="1"/>
</dbReference>
<dbReference type="InterPro" id="IPR028974">
    <property type="entry name" value="TSP_type-3_rpt"/>
</dbReference>
<dbReference type="eggNOG" id="COG2374">
    <property type="taxonomic scope" value="Bacteria"/>
</dbReference>
<evidence type="ECO:0000313" key="3">
    <source>
        <dbReference type="EMBL" id="EDM76194.1"/>
    </source>
</evidence>
<evidence type="ECO:0000313" key="4">
    <source>
        <dbReference type="Proteomes" id="UP000005801"/>
    </source>
</evidence>
<dbReference type="Gene3D" id="4.10.1080.10">
    <property type="entry name" value="TSP type-3 repeat"/>
    <property type="match status" value="2"/>
</dbReference>
<dbReference type="Pfam" id="PF02412">
    <property type="entry name" value="TSP_3"/>
    <property type="match status" value="2"/>
</dbReference>
<protein>
    <submittedName>
        <fullName evidence="3">Uncharacterized protein</fullName>
    </submittedName>
</protein>
<organism evidence="3 4">
    <name type="scientific">Plesiocystis pacifica SIR-1</name>
    <dbReference type="NCBI Taxonomy" id="391625"/>
    <lineage>
        <taxon>Bacteria</taxon>
        <taxon>Pseudomonadati</taxon>
        <taxon>Myxococcota</taxon>
        <taxon>Polyangia</taxon>
        <taxon>Nannocystales</taxon>
        <taxon>Nannocystaceae</taxon>
        <taxon>Plesiocystis</taxon>
    </lineage>
</organism>